<organism evidence="4 5">
    <name type="scientific">Mycolicibacterium hodleri</name>
    <dbReference type="NCBI Taxonomy" id="49897"/>
    <lineage>
        <taxon>Bacteria</taxon>
        <taxon>Bacillati</taxon>
        <taxon>Actinomycetota</taxon>
        <taxon>Actinomycetes</taxon>
        <taxon>Mycobacteriales</taxon>
        <taxon>Mycobacteriaceae</taxon>
        <taxon>Mycolicibacterium</taxon>
    </lineage>
</organism>
<feature type="transmembrane region" description="Helical" evidence="2">
    <location>
        <begin position="184"/>
        <end position="205"/>
    </location>
</feature>
<dbReference type="EMBL" id="RCZG01000005">
    <property type="protein sequence ID" value="TPG33616.1"/>
    <property type="molecule type" value="Genomic_DNA"/>
</dbReference>
<dbReference type="PANTHER" id="PTHR23028:SF53">
    <property type="entry name" value="ACYL_TRANSF_3 DOMAIN-CONTAINING PROTEIN"/>
    <property type="match status" value="1"/>
</dbReference>
<evidence type="ECO:0000256" key="2">
    <source>
        <dbReference type="SAM" id="Phobius"/>
    </source>
</evidence>
<feature type="region of interest" description="Disordered" evidence="1">
    <location>
        <begin position="382"/>
        <end position="434"/>
    </location>
</feature>
<dbReference type="InterPro" id="IPR050879">
    <property type="entry name" value="Acyltransferase_3"/>
</dbReference>
<reference evidence="4 5" key="1">
    <citation type="journal article" date="2019" name="Environ. Microbiol.">
        <title>Species interactions and distinct microbial communities in high Arctic permafrost affected cryosols are associated with the CH4 and CO2 gas fluxes.</title>
        <authorList>
            <person name="Altshuler I."/>
            <person name="Hamel J."/>
            <person name="Turney S."/>
            <person name="Magnuson E."/>
            <person name="Levesque R."/>
            <person name="Greer C."/>
            <person name="Whyte L.G."/>
        </authorList>
    </citation>
    <scope>NUCLEOTIDE SEQUENCE [LARGE SCALE GENOMIC DNA]</scope>
    <source>
        <strain evidence="4 5">S5.20</strain>
    </source>
</reference>
<dbReference type="GO" id="GO:0016020">
    <property type="term" value="C:membrane"/>
    <property type="evidence" value="ECO:0007669"/>
    <property type="project" value="TreeGrafter"/>
</dbReference>
<feature type="domain" description="Acyltransferase 3" evidence="3">
    <location>
        <begin position="8"/>
        <end position="358"/>
    </location>
</feature>
<feature type="transmembrane region" description="Helical" evidence="2">
    <location>
        <begin position="211"/>
        <end position="229"/>
    </location>
</feature>
<feature type="transmembrane region" description="Helical" evidence="2">
    <location>
        <begin position="49"/>
        <end position="67"/>
    </location>
</feature>
<feature type="transmembrane region" description="Helical" evidence="2">
    <location>
        <begin position="12"/>
        <end position="29"/>
    </location>
</feature>
<name>A0A502EAS2_9MYCO</name>
<keyword evidence="5" id="KW-1185">Reference proteome</keyword>
<accession>A0A502EAS2</accession>
<feature type="compositionally biased region" description="Basic and acidic residues" evidence="1">
    <location>
        <begin position="382"/>
        <end position="393"/>
    </location>
</feature>
<evidence type="ECO:0000259" key="3">
    <source>
        <dbReference type="Pfam" id="PF01757"/>
    </source>
</evidence>
<dbReference type="GO" id="GO:0016747">
    <property type="term" value="F:acyltransferase activity, transferring groups other than amino-acyl groups"/>
    <property type="evidence" value="ECO:0007669"/>
    <property type="project" value="InterPro"/>
</dbReference>
<keyword evidence="2" id="KW-1133">Transmembrane helix</keyword>
<dbReference type="PANTHER" id="PTHR23028">
    <property type="entry name" value="ACETYLTRANSFERASE"/>
    <property type="match status" value="1"/>
</dbReference>
<keyword evidence="4" id="KW-0012">Acyltransferase</keyword>
<evidence type="ECO:0000313" key="5">
    <source>
        <dbReference type="Proteomes" id="UP000320095"/>
    </source>
</evidence>
<keyword evidence="4" id="KW-0808">Transferase</keyword>
<feature type="transmembrane region" description="Helical" evidence="2">
    <location>
        <begin position="241"/>
        <end position="260"/>
    </location>
</feature>
<keyword evidence="2" id="KW-0472">Membrane</keyword>
<sequence length="434" mass="48781">MRTGEIRALSGLRIVAALWVVLFHFRPLLQMASPPLYDSLKPILDCGAQGVDLFFILSGFVLTWNYLDRMGDGWSTKATLHFLWLRLARVWPLYLVTMHLAALWIIFTLNVGDFPSPEAGALTATSYIRQLVMVQLWFQPFFDFSSWDGPAWSISAEWLAYLLFGLLVLVVFRIDRATRARGLLLLAFAATLPPVMLLVASGGQFYTPWSWLPRILLQFTAGALACAAVRKLRPSDRARRGAGYVSVGLIAVIVGALYWFDAHPIPTIRDDFGLVDVLFMPLVVALALGVGTLPALLSTRLLVYGGQVSFGLYMVHELVHTAWLWIMAQYQISMAPSIGSKFIFLGLIVVAMALGILLFHFVEEPARMWMRRMVGERRQPVEVEHVPQLRPEPEPEPDTGPLDDAINDMPAPIHTPRRTLPRSFTREQVDARNR</sequence>
<protein>
    <submittedName>
        <fullName evidence="4">Acyltransferase</fullName>
    </submittedName>
</protein>
<gene>
    <name evidence="4" type="ORF">EAH80_15195</name>
</gene>
<feature type="transmembrane region" description="Helical" evidence="2">
    <location>
        <begin position="88"/>
        <end position="107"/>
    </location>
</feature>
<evidence type="ECO:0000256" key="1">
    <source>
        <dbReference type="SAM" id="MobiDB-lite"/>
    </source>
</evidence>
<dbReference type="OrthoDB" id="9796461at2"/>
<feature type="transmembrane region" description="Helical" evidence="2">
    <location>
        <begin position="272"/>
        <end position="298"/>
    </location>
</feature>
<dbReference type="Proteomes" id="UP000320095">
    <property type="component" value="Unassembled WGS sequence"/>
</dbReference>
<dbReference type="Pfam" id="PF01757">
    <property type="entry name" value="Acyl_transf_3"/>
    <property type="match status" value="1"/>
</dbReference>
<keyword evidence="2" id="KW-0812">Transmembrane</keyword>
<feature type="transmembrane region" description="Helical" evidence="2">
    <location>
        <begin position="342"/>
        <end position="362"/>
    </location>
</feature>
<feature type="compositionally biased region" description="Basic and acidic residues" evidence="1">
    <location>
        <begin position="424"/>
        <end position="434"/>
    </location>
</feature>
<evidence type="ECO:0000313" key="4">
    <source>
        <dbReference type="EMBL" id="TPG33616.1"/>
    </source>
</evidence>
<dbReference type="RefSeq" id="WP_140692296.1">
    <property type="nucleotide sequence ID" value="NZ_RCZG01000005.1"/>
</dbReference>
<feature type="transmembrane region" description="Helical" evidence="2">
    <location>
        <begin position="310"/>
        <end position="330"/>
    </location>
</feature>
<comment type="caution">
    <text evidence="4">The sequence shown here is derived from an EMBL/GenBank/DDBJ whole genome shotgun (WGS) entry which is preliminary data.</text>
</comment>
<proteinExistence type="predicted"/>
<dbReference type="InterPro" id="IPR002656">
    <property type="entry name" value="Acyl_transf_3_dom"/>
</dbReference>
<dbReference type="GO" id="GO:0009103">
    <property type="term" value="P:lipopolysaccharide biosynthetic process"/>
    <property type="evidence" value="ECO:0007669"/>
    <property type="project" value="TreeGrafter"/>
</dbReference>
<dbReference type="AlphaFoldDB" id="A0A502EAS2"/>
<feature type="transmembrane region" description="Helical" evidence="2">
    <location>
        <begin position="151"/>
        <end position="172"/>
    </location>
</feature>